<dbReference type="InterPro" id="IPR003724">
    <property type="entry name" value="CblAdoTrfase_CobA"/>
</dbReference>
<dbReference type="eggNOG" id="COG2109">
    <property type="taxonomic scope" value="Bacteria"/>
</dbReference>
<reference evidence="1 2" key="1">
    <citation type="submission" date="2017-06" db="EMBL/GenBank/DDBJ databases">
        <authorList>
            <consortium name="Pathogen Informatics"/>
        </authorList>
    </citation>
    <scope>NUCLEOTIDE SEQUENCE [LARGE SCALE GENOMIC DNA]</scope>
    <source>
        <strain evidence="1 2">NCTC10570</strain>
    </source>
</reference>
<dbReference type="GeneID" id="78507817"/>
<organism evidence="1 2">
    <name type="scientific">Megamonas hypermegale</name>
    <dbReference type="NCBI Taxonomy" id="158847"/>
    <lineage>
        <taxon>Bacteria</taxon>
        <taxon>Bacillati</taxon>
        <taxon>Bacillota</taxon>
        <taxon>Negativicutes</taxon>
        <taxon>Selenomonadales</taxon>
        <taxon>Selenomonadaceae</taxon>
        <taxon>Megamonas</taxon>
    </lineage>
</organism>
<sequence>MLQVYTGNGKGKTTAAIGLAIRCLGAGKKVYFSQFMKTLSYSEQIILQQFSPNLTLKTSGKPYFIAKEGMLSKEEIAKWGDMIKVYPADNPPEDYVKLVNDNLKETLQAVNDNHYDLIILDEINVTMFYDLITRQTLENFLDKLPKNVEVVCTGRYAPDWLIKRADLVTEMKEIKHYYQKGIQGRKGIED</sequence>
<evidence type="ECO:0000313" key="2">
    <source>
        <dbReference type="Proteomes" id="UP000215383"/>
    </source>
</evidence>
<dbReference type="PIRSF" id="PIRSF015617">
    <property type="entry name" value="Adensltrnsf_CobA"/>
    <property type="match status" value="1"/>
</dbReference>
<dbReference type="Pfam" id="PF02572">
    <property type="entry name" value="CobA_CobO_BtuR"/>
    <property type="match status" value="1"/>
</dbReference>
<dbReference type="Gene3D" id="3.40.50.300">
    <property type="entry name" value="P-loop containing nucleotide triphosphate hydrolases"/>
    <property type="match status" value="1"/>
</dbReference>
<keyword evidence="1" id="KW-0808">Transferase</keyword>
<protein>
    <submittedName>
        <fullName evidence="1">Cob(I)yrinic acid a,c-diamide adenosyltransferase</fullName>
        <ecNumber evidence="1">2.5.1.17</ecNumber>
    </submittedName>
</protein>
<dbReference type="GO" id="GO:0009236">
    <property type="term" value="P:cobalamin biosynthetic process"/>
    <property type="evidence" value="ECO:0007669"/>
    <property type="project" value="InterPro"/>
</dbReference>
<name>A0A239U3I6_9FIRM</name>
<dbReference type="GO" id="GO:0008817">
    <property type="term" value="F:corrinoid adenosyltransferase activity"/>
    <property type="evidence" value="ECO:0007669"/>
    <property type="project" value="UniProtKB-EC"/>
</dbReference>
<keyword evidence="2" id="KW-1185">Reference proteome</keyword>
<dbReference type="EMBL" id="LT906446">
    <property type="protein sequence ID" value="SNV03644.1"/>
    <property type="molecule type" value="Genomic_DNA"/>
</dbReference>
<dbReference type="GO" id="GO:0005524">
    <property type="term" value="F:ATP binding"/>
    <property type="evidence" value="ECO:0007669"/>
    <property type="project" value="InterPro"/>
</dbReference>
<dbReference type="OrthoDB" id="9810309at2"/>
<dbReference type="RefSeq" id="WP_027890486.1">
    <property type="nucleotide sequence ID" value="NZ_CALXYH010000034.1"/>
</dbReference>
<accession>A0A239U3I6</accession>
<dbReference type="PANTHER" id="PTHR46638:SF1">
    <property type="entry name" value="CORRINOID ADENOSYLTRANSFERASE"/>
    <property type="match status" value="1"/>
</dbReference>
<dbReference type="PANTHER" id="PTHR46638">
    <property type="entry name" value="CORRINOID ADENOSYLTRANSFERASE"/>
    <property type="match status" value="1"/>
</dbReference>
<proteinExistence type="predicted"/>
<gene>
    <name evidence="1" type="primary">cobO_1</name>
    <name evidence="1" type="ORF">SAMEA4364220_01829</name>
</gene>
<dbReference type="SUPFAM" id="SSF52540">
    <property type="entry name" value="P-loop containing nucleoside triphosphate hydrolases"/>
    <property type="match status" value="1"/>
</dbReference>
<dbReference type="Proteomes" id="UP000215383">
    <property type="component" value="Chromosome 1"/>
</dbReference>
<dbReference type="EC" id="2.5.1.17" evidence="1"/>
<dbReference type="InterPro" id="IPR027417">
    <property type="entry name" value="P-loop_NTPase"/>
</dbReference>
<dbReference type="AlphaFoldDB" id="A0A239U3I6"/>
<evidence type="ECO:0000313" key="1">
    <source>
        <dbReference type="EMBL" id="SNV03644.1"/>
    </source>
</evidence>